<name>A0A3E0H401_9GAMM</name>
<comment type="caution">
    <text evidence="2">The sequence shown here is derived from an EMBL/GenBank/DDBJ whole genome shotgun (WGS) entry which is preliminary data.</text>
</comment>
<evidence type="ECO:0000313" key="2">
    <source>
        <dbReference type="EMBL" id="REH37786.1"/>
    </source>
</evidence>
<accession>A0A3E0H401</accession>
<proteinExistence type="predicted"/>
<dbReference type="InterPro" id="IPR045758">
    <property type="entry name" value="AdeT1/2"/>
</dbReference>
<reference evidence="2 3" key="1">
    <citation type="submission" date="2018-08" db="EMBL/GenBank/DDBJ databases">
        <title>Genomic Encyclopedia of Type Strains, Phase IV (KMG-IV): sequencing the most valuable type-strain genomes for metagenomic binning, comparative biology and taxonomic classification.</title>
        <authorList>
            <person name="Goeker M."/>
        </authorList>
    </citation>
    <scope>NUCLEOTIDE SEQUENCE [LARGE SCALE GENOMIC DNA]</scope>
    <source>
        <strain evidence="2 3">DSM 26022</strain>
    </source>
</reference>
<evidence type="ECO:0000256" key="1">
    <source>
        <dbReference type="SAM" id="SignalP"/>
    </source>
</evidence>
<dbReference type="EMBL" id="QUNR01000003">
    <property type="protein sequence ID" value="REH37786.1"/>
    <property type="molecule type" value="Genomic_DNA"/>
</dbReference>
<evidence type="ECO:0008006" key="4">
    <source>
        <dbReference type="Google" id="ProtNLM"/>
    </source>
</evidence>
<gene>
    <name evidence="2" type="ORF">DFR26_1569</name>
</gene>
<sequence>MNLTRFLAAAALVISSTAQALPEPTAEQAQALKSMKDRVVTICIFDPVGANGPAVGYAKDYMLEAKKWGINADIKAYTDERVAAEDLKAGQCDAAAVTTLRAKQFNKFVGSLDAVGAIPNDNAMRKALATLTSPTLAPLMKQGQFEVVGVIPLGAAYVMVRDRAINSIEKAAGKRVAVMEWDKSQAKMVQRMGAQPVASDIINFVAKFNNGQVDIIAAPAVAYKPLEIYRGLGEKGAIYRFPLVMLSAALIIRHDRFPPDVGQKLREFVYTQIDKAFSYVEREEKGIPEKYWLDLPANEKADYVELMRQARIQMTQEGDYDPRMMKLLKRVRCSQGEAAECVLKDE</sequence>
<dbReference type="SUPFAM" id="SSF53850">
    <property type="entry name" value="Periplasmic binding protein-like II"/>
    <property type="match status" value="1"/>
</dbReference>
<feature type="chain" id="PRO_5017710721" description="TRAP-type C4-dicarboxylate transport system substrate-binding protein" evidence="1">
    <location>
        <begin position="21"/>
        <end position="346"/>
    </location>
</feature>
<dbReference type="AlphaFoldDB" id="A0A3E0H401"/>
<organism evidence="2 3">
    <name type="scientific">Paraperlucidibaca baekdonensis</name>
    <dbReference type="NCBI Taxonomy" id="748120"/>
    <lineage>
        <taxon>Bacteria</taxon>
        <taxon>Pseudomonadati</taxon>
        <taxon>Pseudomonadota</taxon>
        <taxon>Gammaproteobacteria</taxon>
        <taxon>Moraxellales</taxon>
        <taxon>Moraxellaceae</taxon>
        <taxon>Paraperlucidibaca</taxon>
    </lineage>
</organism>
<dbReference type="RefSeq" id="WP_181899022.1">
    <property type="nucleotide sequence ID" value="NZ_QUNR01000003.1"/>
</dbReference>
<evidence type="ECO:0000313" key="3">
    <source>
        <dbReference type="Proteomes" id="UP000256774"/>
    </source>
</evidence>
<protein>
    <recommendedName>
        <fullName evidence="4">TRAP-type C4-dicarboxylate transport system substrate-binding protein</fullName>
    </recommendedName>
</protein>
<feature type="signal peptide" evidence="1">
    <location>
        <begin position="1"/>
        <end position="20"/>
    </location>
</feature>
<dbReference type="Gene3D" id="3.40.190.170">
    <property type="entry name" value="Bacterial extracellular solute-binding protein, family 7"/>
    <property type="match status" value="1"/>
</dbReference>
<dbReference type="InterPro" id="IPR038404">
    <property type="entry name" value="TRAP_DctP_sf"/>
</dbReference>
<keyword evidence="3" id="KW-1185">Reference proteome</keyword>
<dbReference type="Pfam" id="PF19582">
    <property type="entry name" value="AdeT1_2"/>
    <property type="match status" value="1"/>
</dbReference>
<dbReference type="Proteomes" id="UP000256774">
    <property type="component" value="Unassembled WGS sequence"/>
</dbReference>
<keyword evidence="1" id="KW-0732">Signal</keyword>